<comment type="caution">
    <text evidence="1">The sequence shown here is derived from an EMBL/GenBank/DDBJ whole genome shotgun (WGS) entry which is preliminary data.</text>
</comment>
<proteinExistence type="predicted"/>
<evidence type="ECO:0000313" key="1">
    <source>
        <dbReference type="EMBL" id="KRH94522.1"/>
    </source>
</evidence>
<dbReference type="Gene3D" id="1.20.120.1880">
    <property type="entry name" value="Nucleoporin, helical C-terminal domain"/>
    <property type="match status" value="1"/>
</dbReference>
<dbReference type="EMBL" id="LGUB01000063">
    <property type="protein sequence ID" value="KRH94522.1"/>
    <property type="molecule type" value="Genomic_DNA"/>
</dbReference>
<dbReference type="InterPro" id="IPR042538">
    <property type="entry name" value="Nucleoporin_Nup155_C_3"/>
</dbReference>
<dbReference type="OrthoDB" id="338970at2759"/>
<dbReference type="GO" id="GO:0006606">
    <property type="term" value="P:protein import into nucleus"/>
    <property type="evidence" value="ECO:0007669"/>
    <property type="project" value="TreeGrafter"/>
</dbReference>
<organism evidence="1 2">
    <name type="scientific">Pseudoloma neurophilia</name>
    <dbReference type="NCBI Taxonomy" id="146866"/>
    <lineage>
        <taxon>Eukaryota</taxon>
        <taxon>Fungi</taxon>
        <taxon>Fungi incertae sedis</taxon>
        <taxon>Microsporidia</taxon>
        <taxon>Pseudoloma</taxon>
    </lineage>
</organism>
<dbReference type="VEuPathDB" id="MicrosporidiaDB:M153_2230007361"/>
<dbReference type="InterPro" id="IPR004870">
    <property type="entry name" value="Nucleoporin_Nup155"/>
</dbReference>
<evidence type="ECO:0000313" key="2">
    <source>
        <dbReference type="Proteomes" id="UP000051530"/>
    </source>
</evidence>
<gene>
    <name evidence="1" type="ORF">M153_2230007361</name>
</gene>
<dbReference type="GO" id="GO:0006405">
    <property type="term" value="P:RNA export from nucleus"/>
    <property type="evidence" value="ECO:0007669"/>
    <property type="project" value="TreeGrafter"/>
</dbReference>
<dbReference type="Proteomes" id="UP000051530">
    <property type="component" value="Unassembled WGS sequence"/>
</dbReference>
<dbReference type="PANTHER" id="PTHR10350">
    <property type="entry name" value="NUCLEAR PORE COMPLEX PROTEIN NUP155"/>
    <property type="match status" value="1"/>
</dbReference>
<accession>A0A0R0LZA9</accession>
<dbReference type="GO" id="GO:0044611">
    <property type="term" value="C:nuclear pore inner ring"/>
    <property type="evidence" value="ECO:0007669"/>
    <property type="project" value="TreeGrafter"/>
</dbReference>
<dbReference type="GO" id="GO:0000972">
    <property type="term" value="P:transcription-dependent tethering of RNA polymerase II gene DNA at nuclear periphery"/>
    <property type="evidence" value="ECO:0007669"/>
    <property type="project" value="TreeGrafter"/>
</dbReference>
<dbReference type="GO" id="GO:0017056">
    <property type="term" value="F:structural constituent of nuclear pore"/>
    <property type="evidence" value="ECO:0007669"/>
    <property type="project" value="InterPro"/>
</dbReference>
<keyword evidence="2" id="KW-1185">Reference proteome</keyword>
<dbReference type="AlphaFoldDB" id="A0A0R0LZA9"/>
<reference evidence="1 2" key="1">
    <citation type="submission" date="2015-07" db="EMBL/GenBank/DDBJ databases">
        <title>The genome of Pseudoloma neurophilia, a relevant intracellular parasite of the zebrafish.</title>
        <authorList>
            <person name="Ndikumana S."/>
            <person name="Pelin A."/>
            <person name="Sanders J."/>
            <person name="Corradi N."/>
        </authorList>
    </citation>
    <scope>NUCLEOTIDE SEQUENCE [LARGE SCALE GENOMIC DNA]</scope>
    <source>
        <strain evidence="1 2">MK1</strain>
    </source>
</reference>
<dbReference type="GO" id="GO:0036228">
    <property type="term" value="P:protein localization to nuclear inner membrane"/>
    <property type="evidence" value="ECO:0007669"/>
    <property type="project" value="TreeGrafter"/>
</dbReference>
<sequence length="933" mass="109264">MLDKSDQDLLSVSEKTFKQSLNSTGTILKSLVNFTTDKKINKVRELSLPFELKKVLNKALEQPSYELYGVIENINTFFIADGQKLYLYKLMANVTFQIDVSEEIRFVRTFIPKKDVFIKEISFIMLICTKNFIFSYGYKKNDDEFIQINFDFQVPSEIKDIKISNTNRIFAISEKDIFEIIYNTNGFSSTFFSTNMFQYFLPVLFSQKNKIENVLFDVHTNFLVVLNKKFLEIYQIQPSITKLSNIAVNKAYQAISIMEENVSKNNTVNEKLLICAIDDLGHRDFFGLSGNIFSKESPLDLDRSDKVRFYQDGYLIQNKKRAVLVSMNDDQFYEYDVKRASENFEIVYGQVLAINKRIFLFHDSIQIYEILKQDSLLKQIINNNTAVRTFCQQYGRKTLFFYFKLIAQGDILSTNTAIFNSILSQLEHHDGHSVFDYRQDVTDIIYFYIKSVYKEEIQNLDNLTLDIIINKLKNLTNFDQLVNKTIDCLHFVQICLDNKFLLTDLTIQDLLYDQKKEKWRHIIKTLNLPLLRQKCTNFLSLDDLFIKEAQQLIAIGTKESLNRAIDHLSHLQDVTLLSLFTDFLIKFKKNSTGSKNASIGRIFNRSAETIISDILETKHFTGVSCLIKRLSLDFKDMVIILSETVKCYGSLMEALNSKKQTFCFAVFEAFLRNEEMFTECICCDTTYNPHNICDNSHSNMFNMKKFNILYINNQFLEPFIKEKLFKSNNQKKYDLYWKWLIYQKRREEGIMYLKYIIRSKKINLKEKLRYLNILYTFDSSVKNELDLATIQLELQERVGKNLDNLLSGNVLFNEYAYKYGFYDLALQILDLSNNNPEIITETFRKYLIGPSEELEEKLLKLNLTGSCKNLDILIPILSKKRLGTNLCEILEKMKFSKAKIIEAIKKESKGELPTDKKEYLQSSAERYYGIHLY</sequence>
<protein>
    <submittedName>
        <fullName evidence="1">Nuclear pore complex, Nup155 component (D Nup154, sc Nup157/Nup170)</fullName>
    </submittedName>
</protein>
<dbReference type="PANTHER" id="PTHR10350:SF6">
    <property type="entry name" value="NUCLEAR PORE COMPLEX PROTEIN NUP155"/>
    <property type="match status" value="1"/>
</dbReference>
<name>A0A0R0LZA9_9MICR</name>